<dbReference type="Proteomes" id="UP000536835">
    <property type="component" value="Unassembled WGS sequence"/>
</dbReference>
<feature type="transmembrane region" description="Helical" evidence="8">
    <location>
        <begin position="59"/>
        <end position="78"/>
    </location>
</feature>
<gene>
    <name evidence="9" type="ORF">HK107_09800</name>
</gene>
<evidence type="ECO:0000256" key="2">
    <source>
        <dbReference type="ARBA" id="ARBA00009212"/>
    </source>
</evidence>
<evidence type="ECO:0000256" key="1">
    <source>
        <dbReference type="ARBA" id="ARBA00004651"/>
    </source>
</evidence>
<dbReference type="GO" id="GO:0015385">
    <property type="term" value="F:sodium:proton antiporter activity"/>
    <property type="evidence" value="ECO:0007669"/>
    <property type="project" value="TreeGrafter"/>
</dbReference>
<keyword evidence="3" id="KW-0813">Transport</keyword>
<proteinExistence type="inferred from homology"/>
<comment type="subcellular location">
    <subcellularLocation>
        <location evidence="1">Cell membrane</location>
        <topology evidence="1">Multi-pass membrane protein</topology>
    </subcellularLocation>
</comment>
<protein>
    <submittedName>
        <fullName evidence="9">Cation:proton antiporter</fullName>
    </submittedName>
</protein>
<dbReference type="PANTHER" id="PTHR34702">
    <property type="entry name" value="NA(+)/H(+) ANTIPORTER SUBUNIT F1"/>
    <property type="match status" value="1"/>
</dbReference>
<feature type="transmembrane region" description="Helical" evidence="8">
    <location>
        <begin position="30"/>
        <end position="52"/>
    </location>
</feature>
<dbReference type="InterPro" id="IPR007208">
    <property type="entry name" value="MrpF/PhaF-like"/>
</dbReference>
<dbReference type="RefSeq" id="WP_173199242.1">
    <property type="nucleotide sequence ID" value="NZ_JABFCX010000003.1"/>
</dbReference>
<evidence type="ECO:0000256" key="3">
    <source>
        <dbReference type="ARBA" id="ARBA00022448"/>
    </source>
</evidence>
<name>A0A7Y3W5L2_9PROT</name>
<keyword evidence="4" id="KW-1003">Cell membrane</keyword>
<dbReference type="PANTHER" id="PTHR34702:SF1">
    <property type="entry name" value="NA(+)_H(+) ANTIPORTER SUBUNIT F"/>
    <property type="match status" value="1"/>
</dbReference>
<evidence type="ECO:0000256" key="6">
    <source>
        <dbReference type="ARBA" id="ARBA00022989"/>
    </source>
</evidence>
<accession>A0A7Y3W5L2</accession>
<reference evidence="9 10" key="1">
    <citation type="submission" date="2020-05" db="EMBL/GenBank/DDBJ databases">
        <title>Parvularcula mediterraneae sp. nov., isolated from polypropylene straw from shallow seawater of the seashore of Laganas in Zakynthos island, Greece.</title>
        <authorList>
            <person name="Szabo I."/>
            <person name="Al-Omari J."/>
            <person name="Rado J."/>
            <person name="Szerdahelyi G.S."/>
        </authorList>
    </citation>
    <scope>NUCLEOTIDE SEQUENCE [LARGE SCALE GENOMIC DNA]</scope>
    <source>
        <strain evidence="9 10">ZS-1/3</strain>
    </source>
</reference>
<dbReference type="EMBL" id="JABFCX010000003">
    <property type="protein sequence ID" value="NNU16613.1"/>
    <property type="molecule type" value="Genomic_DNA"/>
</dbReference>
<organism evidence="9 10">
    <name type="scientific">Parvularcula mediterranea</name>
    <dbReference type="NCBI Taxonomy" id="2732508"/>
    <lineage>
        <taxon>Bacteria</taxon>
        <taxon>Pseudomonadati</taxon>
        <taxon>Pseudomonadota</taxon>
        <taxon>Alphaproteobacteria</taxon>
        <taxon>Parvularculales</taxon>
        <taxon>Parvularculaceae</taxon>
        <taxon>Parvularcula</taxon>
    </lineage>
</organism>
<dbReference type="Pfam" id="PF04066">
    <property type="entry name" value="MrpF_PhaF"/>
    <property type="match status" value="1"/>
</dbReference>
<evidence type="ECO:0000256" key="5">
    <source>
        <dbReference type="ARBA" id="ARBA00022692"/>
    </source>
</evidence>
<evidence type="ECO:0000256" key="7">
    <source>
        <dbReference type="ARBA" id="ARBA00023136"/>
    </source>
</evidence>
<keyword evidence="6 8" id="KW-1133">Transmembrane helix</keyword>
<evidence type="ECO:0000256" key="4">
    <source>
        <dbReference type="ARBA" id="ARBA00022475"/>
    </source>
</evidence>
<dbReference type="AlphaFoldDB" id="A0A7Y3W5L2"/>
<keyword evidence="5 8" id="KW-0812">Transmembrane</keyword>
<evidence type="ECO:0000313" key="10">
    <source>
        <dbReference type="Proteomes" id="UP000536835"/>
    </source>
</evidence>
<keyword evidence="10" id="KW-1185">Reference proteome</keyword>
<evidence type="ECO:0000313" key="9">
    <source>
        <dbReference type="EMBL" id="NNU16613.1"/>
    </source>
</evidence>
<dbReference type="GO" id="GO:0005886">
    <property type="term" value="C:plasma membrane"/>
    <property type="evidence" value="ECO:0007669"/>
    <property type="project" value="UniProtKB-SubCell"/>
</dbReference>
<evidence type="ECO:0000256" key="8">
    <source>
        <dbReference type="SAM" id="Phobius"/>
    </source>
</evidence>
<keyword evidence="7 8" id="KW-0472">Membrane</keyword>
<comment type="caution">
    <text evidence="9">The sequence shown here is derived from an EMBL/GenBank/DDBJ whole genome shotgun (WGS) entry which is preliminary data.</text>
</comment>
<comment type="similarity">
    <text evidence="2">Belongs to the CPA3 antiporters (TC 2.A.63) subunit F family.</text>
</comment>
<sequence length="98" mass="10656">MFAATTLALGVAMILMLIRAVLGPTVYDRVLAVNSFGTKTVLLLGVLGFLMGRPAFLDIALLYALINFVGTIAILKFFRYGGLMTAMDDEDPIRQEGR</sequence>